<dbReference type="Gene3D" id="3.30.420.130">
    <property type="entry name" value="Dinitrogenase iron-molybdenum cofactor biosynthesis domain"/>
    <property type="match status" value="1"/>
</dbReference>
<reference evidence="1 2" key="1">
    <citation type="submission" date="2014-09" db="EMBL/GenBank/DDBJ databases">
        <title>Draft Genome Sequence of Draconibacterium sp. JN14CK-3.</title>
        <authorList>
            <person name="Dong C."/>
            <person name="Lai Q."/>
            <person name="Shao Z."/>
        </authorList>
    </citation>
    <scope>NUCLEOTIDE SEQUENCE [LARGE SCALE GENOMIC DNA]</scope>
    <source>
        <strain evidence="1 2">JN14CK-3</strain>
    </source>
</reference>
<dbReference type="AlphaFoldDB" id="A0A0D8J8L1"/>
<gene>
    <name evidence="1" type="ORF">LH29_20230</name>
</gene>
<evidence type="ECO:0000313" key="1">
    <source>
        <dbReference type="EMBL" id="KJF42143.1"/>
    </source>
</evidence>
<dbReference type="SUPFAM" id="SSF53146">
    <property type="entry name" value="Nitrogenase accessory factor-like"/>
    <property type="match status" value="1"/>
</dbReference>
<proteinExistence type="predicted"/>
<dbReference type="EMBL" id="JRHC01000006">
    <property type="protein sequence ID" value="KJF42143.1"/>
    <property type="molecule type" value="Genomic_DNA"/>
</dbReference>
<organism evidence="1 2">
    <name type="scientific">Draconibacterium sediminis</name>
    <dbReference type="NCBI Taxonomy" id="1544798"/>
    <lineage>
        <taxon>Bacteria</taxon>
        <taxon>Pseudomonadati</taxon>
        <taxon>Bacteroidota</taxon>
        <taxon>Bacteroidia</taxon>
        <taxon>Marinilabiliales</taxon>
        <taxon>Prolixibacteraceae</taxon>
        <taxon>Draconibacterium</taxon>
    </lineage>
</organism>
<name>A0A0D8J8L1_9BACT</name>
<dbReference type="STRING" id="1544798.LH29_20230"/>
<dbReference type="InterPro" id="IPR036105">
    <property type="entry name" value="DiNase_FeMo-co_biosyn_sf"/>
</dbReference>
<dbReference type="OrthoDB" id="280278at2"/>
<accession>A0A0D8J8L1</accession>
<dbReference type="Proteomes" id="UP000032544">
    <property type="component" value="Unassembled WGS sequence"/>
</dbReference>
<dbReference type="RefSeq" id="WP_045032907.1">
    <property type="nucleotide sequence ID" value="NZ_JRHC01000006.1"/>
</dbReference>
<evidence type="ECO:0008006" key="3">
    <source>
        <dbReference type="Google" id="ProtNLM"/>
    </source>
</evidence>
<sequence>MKKVAIPIANKKISEYLCGCSHFAFYDMDTKNTTISKKEVIDFSNADEVRLWIKNNGITDLILHRIKKELIGIFTSEKINLFVGVPMVSAGQIIEAYRCGKLESDKKIITEITN</sequence>
<keyword evidence="2" id="KW-1185">Reference proteome</keyword>
<comment type="caution">
    <text evidence="1">The sequence shown here is derived from an EMBL/GenBank/DDBJ whole genome shotgun (WGS) entry which is preliminary data.</text>
</comment>
<protein>
    <recommendedName>
        <fullName evidence="3">Dinitrogenase iron-molybdenum cofactor biosynthesis domain-containing protein</fullName>
    </recommendedName>
</protein>
<evidence type="ECO:0000313" key="2">
    <source>
        <dbReference type="Proteomes" id="UP000032544"/>
    </source>
</evidence>